<accession>A0A031JXG7</accession>
<evidence type="ECO:0000256" key="1">
    <source>
        <dbReference type="SAM" id="MobiDB-lite"/>
    </source>
</evidence>
<dbReference type="Proteomes" id="UP000024329">
    <property type="component" value="Unassembled WGS sequence"/>
</dbReference>
<feature type="region of interest" description="Disordered" evidence="1">
    <location>
        <begin position="690"/>
        <end position="733"/>
    </location>
</feature>
<evidence type="ECO:0008006" key="4">
    <source>
        <dbReference type="Google" id="ProtNLM"/>
    </source>
</evidence>
<sequence length="932" mass="103232">MKMTQKSTDGRLAINLDNEATFEITSTLQGEASTELAKLIAAQLIGSDGTYKDVKPTAITYPRPHRAILVEGGRGSGKTTFLLGHLQSLAKKSDMGGEWEKISDKVHVLPMVDPTLIEAKDNIIIIIIQMIEAAIDGLDKPDERDLDKLDKAREALAEGLNLLDGIGSDRPYGEQWEGASWVMSEGLRKARKGRNFELKFNLYLETALEILKKSAFVLAFDDVDTNFKHGHLILETLRKYLTSPRLIIILSGDLDLYGRLIRAHIYETFGDKVLRHDADITQSQGVGIKDAVRELEEQYLLKVVPPQNRIRMLPLGGLKKARDIVVQSRRSNSDSQRLPNWIASRVRAILGEPKSTDHPFVEAIWREHIRLVISYLRALDLAIDESSEVQSDDGEPESLRGSRSAVLKVFETRLRMAGVRSDLLDLHSFDMTLRTTFDWLVKQREPATLAQFSTPANLEDAIVLHCLALALAQGLENTGNDLKALLTLLLPAMMLQRPDLADDITKKKVFAYLANQATPLLTETAARIGAVGRFRQEKALTKQPASSFGSVGVAGRSSLVLRTALKRVYSFGPGKGKYDVTIEGIKNASMVRSSAAWMQTLHLHDINLQPEFGVVWFAVEEIIAQQRCGKFSDILELVFSRRFNERGEIFQSISALSILSIIAELLLHDSWPGLDGLSVQGIIPSFDRANTNSAATSSSGQTTNDGDGESEHEDTDDTGEANDTAETSETDSEVETSYRVFLDHMKAWHAFAVRLAGREKLSPSMLGGIAARIHDDLIDLDAAVPQKWGTGDILHRQITNILNAFVYETAVTKGRKESPKATDLALIKALNRNPTGLHPVAVILLSCPLVWAFLQTQEDGGADLALAANVALNEWSINCLPDEEQEKFSLEWLMPPYLEVEIGRGGPRKRSKVSVYGFYDLLNVVPRYADDN</sequence>
<dbReference type="RefSeq" id="WP_051586871.1">
    <property type="nucleotide sequence ID" value="NZ_JFYZ01000012.1"/>
</dbReference>
<evidence type="ECO:0000313" key="2">
    <source>
        <dbReference type="EMBL" id="EZP81488.1"/>
    </source>
</evidence>
<feature type="compositionally biased region" description="Low complexity" evidence="1">
    <location>
        <begin position="690"/>
        <end position="704"/>
    </location>
</feature>
<protein>
    <recommendedName>
        <fullName evidence="4">KAP NTPase domain-containing protein</fullName>
    </recommendedName>
</protein>
<dbReference type="AlphaFoldDB" id="A0A031JXG7"/>
<organism evidence="2 3">
    <name type="scientific">Novosphingobium resinovorum</name>
    <dbReference type="NCBI Taxonomy" id="158500"/>
    <lineage>
        <taxon>Bacteria</taxon>
        <taxon>Pseudomonadati</taxon>
        <taxon>Pseudomonadota</taxon>
        <taxon>Alphaproteobacteria</taxon>
        <taxon>Sphingomonadales</taxon>
        <taxon>Sphingomonadaceae</taxon>
        <taxon>Novosphingobium</taxon>
    </lineage>
</organism>
<feature type="compositionally biased region" description="Acidic residues" evidence="1">
    <location>
        <begin position="706"/>
        <end position="720"/>
    </location>
</feature>
<evidence type="ECO:0000313" key="3">
    <source>
        <dbReference type="Proteomes" id="UP000024329"/>
    </source>
</evidence>
<dbReference type="PATRIC" id="fig|158500.4.peg.2768"/>
<name>A0A031JXG7_9SPHN</name>
<proteinExistence type="predicted"/>
<gene>
    <name evidence="2" type="ORF">BV97_02706</name>
</gene>
<dbReference type="InterPro" id="IPR027417">
    <property type="entry name" value="P-loop_NTPase"/>
</dbReference>
<reference evidence="2 3" key="1">
    <citation type="submission" date="2014-03" db="EMBL/GenBank/DDBJ databases">
        <title>Whole genome sequence of Novosphingobium resinovorum KF1.</title>
        <authorList>
            <person name="Gan H.M."/>
            <person name="Gan H.Y."/>
            <person name="Chew T.H."/>
            <person name="Savka M.A."/>
        </authorList>
    </citation>
    <scope>NUCLEOTIDE SEQUENCE [LARGE SCALE GENOMIC DNA]</scope>
    <source>
        <strain evidence="2 3">KF1</strain>
    </source>
</reference>
<comment type="caution">
    <text evidence="2">The sequence shown here is derived from an EMBL/GenBank/DDBJ whole genome shotgun (WGS) entry which is preliminary data.</text>
</comment>
<dbReference type="eggNOG" id="COG1131">
    <property type="taxonomic scope" value="Bacteria"/>
</dbReference>
<dbReference type="SUPFAM" id="SSF52540">
    <property type="entry name" value="P-loop containing nucleoside triphosphate hydrolases"/>
    <property type="match status" value="1"/>
</dbReference>
<dbReference type="EMBL" id="JFYZ01000012">
    <property type="protein sequence ID" value="EZP81488.1"/>
    <property type="molecule type" value="Genomic_DNA"/>
</dbReference>